<dbReference type="NCBIfam" id="TIGR03057">
    <property type="entry name" value="xxxLxxG_by_4"/>
    <property type="match status" value="1"/>
</dbReference>
<dbReference type="RefSeq" id="WP_305028802.1">
    <property type="nucleotide sequence ID" value="NZ_JAUQTA010000002.1"/>
</dbReference>
<accession>A0ABT9B3J1</accession>
<organism evidence="2 3">
    <name type="scientific">Nocardioides jiangxiensis</name>
    <dbReference type="NCBI Taxonomy" id="3064524"/>
    <lineage>
        <taxon>Bacteria</taxon>
        <taxon>Bacillati</taxon>
        <taxon>Actinomycetota</taxon>
        <taxon>Actinomycetes</taxon>
        <taxon>Propionibacteriales</taxon>
        <taxon>Nocardioidaceae</taxon>
        <taxon>Nocardioides</taxon>
    </lineage>
</organism>
<keyword evidence="3" id="KW-1185">Reference proteome</keyword>
<evidence type="ECO:0000256" key="1">
    <source>
        <dbReference type="SAM" id="SignalP"/>
    </source>
</evidence>
<proteinExistence type="predicted"/>
<sequence>MKRLTALLGASAALALGASAPVAAAPHLGDRDSGHADIVDTETVQAYADATGRIDSKRVYEQLVLRGSGTVSVTNPVSTKGLRNLDGFGGFRVEHGAQVATYDLDEAGGVVRERTVSDHTAAMPLKVSVRYLLDGREVKPGDVVGASGHLEVEYTVENTTARTQSVRIPDGKGGTTRRDVPVAVPFAGSLDTTLPEQFSDVTSERANLAGDGHGGTRVAFNLVLFPPIGAATTKLTWAADVKDGVVPEAELIALPVNPMESPTFATAADGYANGTKSGNELASGAREMDANLLKLRDGAQDLLGGLVQLRDGADTLSAGLKDDALPGARKLADGSAALDAGLAKIDSGSGRLAAGATRLSSGTHDAAQGSTDLRDGLARISDGLGKLADVDGLPAAADGAAKLKAGVDQVLAGFGAVGTTGTLLDGLARLETGLGQLAGGLQQLDGGLGQAKGGVDQVKAGLDAAVTAGGSIDQLLGGLQVLLGLDCGPVCQGVVTTKIIPGVQQSKTQLTAARDGLGQVSAGLAQAIGGLQTQLIPGAQQAADGAAKANTGAKQLAGGITTIRTGLVDLEAGLTDAVAGVLQLDDGAGAAYAGAGKLSSGLGLLDGGAGTLASKTGELAAGAREAHAGSTKVAGGTRELAAGLSDAADGSGQIADGLHEAAGGAPQIVDGAGRLSTEGAKVIAGKGEKAAQDYGELVAVMKAGATRADAEKMAYGAPAGAVGLTAYDVVLKGEDGASSRNLTRGLVGGGLLAATAGTVLLRRRLV</sequence>
<dbReference type="Proteomes" id="UP001233314">
    <property type="component" value="Unassembled WGS sequence"/>
</dbReference>
<reference evidence="2 3" key="1">
    <citation type="submission" date="2023-07" db="EMBL/GenBank/DDBJ databases">
        <title>Nocardioides sp. nov WY-20 isolated from soil.</title>
        <authorList>
            <person name="Liu B."/>
            <person name="Wan Y."/>
        </authorList>
    </citation>
    <scope>NUCLEOTIDE SEQUENCE [LARGE SCALE GENOMIC DNA]</scope>
    <source>
        <strain evidence="2 3">WY-20</strain>
    </source>
</reference>
<comment type="caution">
    <text evidence="2">The sequence shown here is derived from an EMBL/GenBank/DDBJ whole genome shotgun (WGS) entry which is preliminary data.</text>
</comment>
<dbReference type="EMBL" id="JAUQTA010000002">
    <property type="protein sequence ID" value="MDO7869406.1"/>
    <property type="molecule type" value="Genomic_DNA"/>
</dbReference>
<evidence type="ECO:0000313" key="2">
    <source>
        <dbReference type="EMBL" id="MDO7869406.1"/>
    </source>
</evidence>
<gene>
    <name evidence="2" type="ORF">Q5722_13625</name>
</gene>
<keyword evidence="1" id="KW-0732">Signal</keyword>
<feature type="signal peptide" evidence="1">
    <location>
        <begin position="1"/>
        <end position="24"/>
    </location>
</feature>
<evidence type="ECO:0000313" key="3">
    <source>
        <dbReference type="Proteomes" id="UP001233314"/>
    </source>
</evidence>
<name>A0ABT9B3J1_9ACTN</name>
<evidence type="ECO:0008006" key="4">
    <source>
        <dbReference type="Google" id="ProtNLM"/>
    </source>
</evidence>
<dbReference type="InterPro" id="IPR023908">
    <property type="entry name" value="xxxLxxG_rpt"/>
</dbReference>
<feature type="chain" id="PRO_5047453497" description="X-X-X-Leu-X-X-Gly heptad repeat-containing protein" evidence="1">
    <location>
        <begin position="25"/>
        <end position="766"/>
    </location>
</feature>
<protein>
    <recommendedName>
        <fullName evidence="4">X-X-X-Leu-X-X-Gly heptad repeat-containing protein</fullName>
    </recommendedName>
</protein>